<reference evidence="3 4" key="1">
    <citation type="journal article" date="2018" name="Cell">
        <title>The Chara Genome: Secondary Complexity and Implications for Plant Terrestrialization.</title>
        <authorList>
            <person name="Nishiyama T."/>
            <person name="Sakayama H."/>
            <person name="Vries J.D."/>
            <person name="Buschmann H."/>
            <person name="Saint-Marcoux D."/>
            <person name="Ullrich K.K."/>
            <person name="Haas F.B."/>
            <person name="Vanderstraeten L."/>
            <person name="Becker D."/>
            <person name="Lang D."/>
            <person name="Vosolsobe S."/>
            <person name="Rombauts S."/>
            <person name="Wilhelmsson P.K.I."/>
            <person name="Janitza P."/>
            <person name="Kern R."/>
            <person name="Heyl A."/>
            <person name="Rumpler F."/>
            <person name="Villalobos L.I.A.C."/>
            <person name="Clay J.M."/>
            <person name="Skokan R."/>
            <person name="Toyoda A."/>
            <person name="Suzuki Y."/>
            <person name="Kagoshima H."/>
            <person name="Schijlen E."/>
            <person name="Tajeshwar N."/>
            <person name="Catarino B."/>
            <person name="Hetherington A.J."/>
            <person name="Saltykova A."/>
            <person name="Bonnot C."/>
            <person name="Breuninger H."/>
            <person name="Symeonidi A."/>
            <person name="Radhakrishnan G.V."/>
            <person name="Van Nieuwerburgh F."/>
            <person name="Deforce D."/>
            <person name="Chang C."/>
            <person name="Karol K.G."/>
            <person name="Hedrich R."/>
            <person name="Ulvskov P."/>
            <person name="Glockner G."/>
            <person name="Delwiche C.F."/>
            <person name="Petrasek J."/>
            <person name="Van de Peer Y."/>
            <person name="Friml J."/>
            <person name="Beilby M."/>
            <person name="Dolan L."/>
            <person name="Kohara Y."/>
            <person name="Sugano S."/>
            <person name="Fujiyama A."/>
            <person name="Delaux P.-M."/>
            <person name="Quint M."/>
            <person name="TheiBen G."/>
            <person name="Hagemann M."/>
            <person name="Harholt J."/>
            <person name="Dunand C."/>
            <person name="Zachgo S."/>
            <person name="Langdale J."/>
            <person name="Maumus F."/>
            <person name="Straeten D.V.D."/>
            <person name="Gould S.B."/>
            <person name="Rensing S.A."/>
        </authorList>
    </citation>
    <scope>NUCLEOTIDE SEQUENCE [LARGE SCALE GENOMIC DNA]</scope>
    <source>
        <strain evidence="3 4">S276</strain>
    </source>
</reference>
<feature type="compositionally biased region" description="Basic residues" evidence="1">
    <location>
        <begin position="1"/>
        <end position="12"/>
    </location>
</feature>
<feature type="region of interest" description="Disordered" evidence="1">
    <location>
        <begin position="298"/>
        <end position="390"/>
    </location>
</feature>
<organism evidence="3 4">
    <name type="scientific">Chara braunii</name>
    <name type="common">Braun's stonewort</name>
    <dbReference type="NCBI Taxonomy" id="69332"/>
    <lineage>
        <taxon>Eukaryota</taxon>
        <taxon>Viridiplantae</taxon>
        <taxon>Streptophyta</taxon>
        <taxon>Charophyceae</taxon>
        <taxon>Charales</taxon>
        <taxon>Characeae</taxon>
        <taxon>Chara</taxon>
    </lineage>
</organism>
<feature type="region of interest" description="Disordered" evidence="1">
    <location>
        <begin position="80"/>
        <end position="100"/>
    </location>
</feature>
<comment type="caution">
    <text evidence="3">The sequence shown here is derived from an EMBL/GenBank/DDBJ whole genome shotgun (WGS) entry which is preliminary data.</text>
</comment>
<dbReference type="EMBL" id="BFEA01000254">
    <property type="protein sequence ID" value="GBG76837.1"/>
    <property type="molecule type" value="Genomic_DNA"/>
</dbReference>
<evidence type="ECO:0000256" key="1">
    <source>
        <dbReference type="SAM" id="MobiDB-lite"/>
    </source>
</evidence>
<dbReference type="Proteomes" id="UP000265515">
    <property type="component" value="Unassembled WGS sequence"/>
</dbReference>
<feature type="compositionally biased region" description="Basic and acidic residues" evidence="1">
    <location>
        <begin position="87"/>
        <end position="100"/>
    </location>
</feature>
<dbReference type="InterPro" id="IPR036691">
    <property type="entry name" value="Endo/exonu/phosph_ase_sf"/>
</dbReference>
<dbReference type="Gene3D" id="3.60.10.10">
    <property type="entry name" value="Endonuclease/exonuclease/phosphatase"/>
    <property type="match status" value="2"/>
</dbReference>
<dbReference type="OrthoDB" id="428734at2759"/>
<protein>
    <recommendedName>
        <fullName evidence="2">Endonuclease/exonuclease/phosphatase domain-containing protein</fullName>
    </recommendedName>
</protein>
<dbReference type="AlphaFoldDB" id="A0A388L3G7"/>
<feature type="region of interest" description="Disordered" evidence="1">
    <location>
        <begin position="1"/>
        <end position="54"/>
    </location>
</feature>
<feature type="compositionally biased region" description="Polar residues" evidence="1">
    <location>
        <begin position="842"/>
        <end position="854"/>
    </location>
</feature>
<dbReference type="PANTHER" id="PTHR12121:SF74">
    <property type="entry name" value="CARBON CATABOLITE REPRESSOR PROTEIN 4 HOMOLOG 5"/>
    <property type="match status" value="1"/>
</dbReference>
<gene>
    <name evidence="3" type="ORF">CBR_g23053</name>
</gene>
<feature type="region of interest" description="Disordered" evidence="1">
    <location>
        <begin position="836"/>
        <end position="865"/>
    </location>
</feature>
<feature type="compositionally biased region" description="Basic and acidic residues" evidence="1">
    <location>
        <begin position="1004"/>
        <end position="1017"/>
    </location>
</feature>
<dbReference type="PANTHER" id="PTHR12121">
    <property type="entry name" value="CARBON CATABOLITE REPRESSOR PROTEIN 4"/>
    <property type="match status" value="1"/>
</dbReference>
<feature type="region of interest" description="Disordered" evidence="1">
    <location>
        <begin position="145"/>
        <end position="182"/>
    </location>
</feature>
<evidence type="ECO:0000259" key="2">
    <source>
        <dbReference type="Pfam" id="PF03372"/>
    </source>
</evidence>
<evidence type="ECO:0000313" key="4">
    <source>
        <dbReference type="Proteomes" id="UP000265515"/>
    </source>
</evidence>
<name>A0A388L3G7_CHABU</name>
<feature type="domain" description="Endonuclease/exonuclease/phosphatase" evidence="2">
    <location>
        <begin position="553"/>
        <end position="1194"/>
    </location>
</feature>
<feature type="region of interest" description="Disordered" evidence="1">
    <location>
        <begin position="1004"/>
        <end position="1023"/>
    </location>
</feature>
<feature type="compositionally biased region" description="Low complexity" evidence="1">
    <location>
        <begin position="39"/>
        <end position="49"/>
    </location>
</feature>
<dbReference type="InterPro" id="IPR005135">
    <property type="entry name" value="Endo/exonuclease/phosphatase"/>
</dbReference>
<proteinExistence type="predicted"/>
<dbReference type="SUPFAM" id="SSF56219">
    <property type="entry name" value="DNase I-like"/>
    <property type="match status" value="1"/>
</dbReference>
<feature type="compositionally biased region" description="Polar residues" evidence="1">
    <location>
        <begin position="366"/>
        <end position="380"/>
    </location>
</feature>
<keyword evidence="4" id="KW-1185">Reference proteome</keyword>
<sequence length="1233" mass="132800">MTPTGKRHRKRERERVLKGQQEVKKKCPLDRQRRKKAKVSSSSRQQSLKNVSGTRLRHLRFQKLSCSRWHWQAKGRSPTACSGGEIVRGEERRSTREGELSKEAGAVSGLEMAVARPLCVSFLTRGTCASGCLCAFSHYVGSAPHSGMGSTSVERGRGGGGGSGGEGRNMIGGGSGGGNMFQSESHYRLSSVVVLPSSDGRSASEGGGGEAQLGSMQEGGEGQWRGGSATHHQGHVTPKIGNHVTRERRTQMDMARGSGNGNNRIVTNQTAVINGNWVSSMGDAGGGDGYGRWGDGGGSAATNRCGQETGVPNRGGQISGSSGLAVSSPKRTTEYSSGQSLPPVESGYERQRYEPPSGIRYGGGSNPSTNGHESGNTESVSGGLLGQGLPRYMSFDRSTVSHSSDRRVGGTGGDGYGWVGNNGGAAGPAGVVGANTAICGGSCPAQSSGWYNGREAGRGGAEGHWAGGRHGGWGGGGEGEGRWVGRGGAWGGGGGGRYWGKGSRGWRDNSQGLQELQERTWSYRHSFVPPLKSQNDVADISLFAERGDSFVFMSYNILAGSLAEEHSRELYSRVHPDFLAWPNRRKNILKEMVFVQGDVVCLQEVDKFDELENELGKMGYQGTHRSRTGNHSDGCAVFWKTKKFKMQKTEVIEFIELGLRDNVAQLAVLESIAGRSGGRGKHEKASVEYVGNEEDDEEGDDCLLVTGLKVSARDVRSEDDLLIWSKGRKEGRGGEEPPEQQQRRRRRKRRKKIVVVGNIHVLFNPKRGDVKMAQIRTLIERARELASSFGNDVDVAVVLAGDFNCSPGSPLYQFISNAELDCSTVDRRVMSRVTQGMHGPNTAMNANSSGWQNSGRRHGPWSGAGGPYAYSTPSLPSSVAATLLQQRNGPALGGGEKLGKTLAPHSGPNVNRKSVFQSAWGELAKTDERGRQQDRTTVCPDTVIEIEDNLGVISPVSNGEKDNKSKGDDGGGEMNAQSVGKVEPPVVGVSDDDDDDDDCVIAGEKEKKGEVNGEGSKEPLVSQTASVLRGKPLVLVLKDDATPRKMEESLGERKDERKEERRDDFAYEWWEAVVRRKGDARGEGGGEGMVMMRGPPCPSGQMERRLGWEADDLKRAVGVSGEHIAKHGLSLISAYADVKGVEPPCTSYHEKFMGTVDYIWHTRHLEAVRVLDTVPPGVLRRLPGLPAANQGSDHMALACEFAFIDRLEWEENEVEGREGFPRSRGWWPKIGIV</sequence>
<dbReference type="Gramene" id="GBG76837">
    <property type="protein sequence ID" value="GBG76837"/>
    <property type="gene ID" value="CBR_g23053"/>
</dbReference>
<dbReference type="GO" id="GO:0000175">
    <property type="term" value="F:3'-5'-RNA exonuclease activity"/>
    <property type="evidence" value="ECO:0007669"/>
    <property type="project" value="TreeGrafter"/>
</dbReference>
<accession>A0A388L3G7</accession>
<feature type="region of interest" description="Disordered" evidence="1">
    <location>
        <begin position="197"/>
        <end position="238"/>
    </location>
</feature>
<feature type="compositionally biased region" description="Basic and acidic residues" evidence="1">
    <location>
        <begin position="959"/>
        <end position="969"/>
    </location>
</feature>
<feature type="region of interest" description="Disordered" evidence="1">
    <location>
        <begin position="950"/>
        <end position="998"/>
    </location>
</feature>
<feature type="compositionally biased region" description="Basic and acidic residues" evidence="1">
    <location>
        <begin position="13"/>
        <end position="31"/>
    </location>
</feature>
<feature type="compositionally biased region" description="Gly residues" evidence="1">
    <location>
        <begin position="205"/>
        <end position="225"/>
    </location>
</feature>
<dbReference type="Pfam" id="PF03372">
    <property type="entry name" value="Exo_endo_phos"/>
    <property type="match status" value="1"/>
</dbReference>
<feature type="region of interest" description="Disordered" evidence="1">
    <location>
        <begin position="726"/>
        <end position="750"/>
    </location>
</feature>
<evidence type="ECO:0000313" key="3">
    <source>
        <dbReference type="EMBL" id="GBG76837.1"/>
    </source>
</evidence>
<feature type="compositionally biased region" description="Gly residues" evidence="1">
    <location>
        <begin position="158"/>
        <end position="179"/>
    </location>
</feature>
<dbReference type="InterPro" id="IPR050410">
    <property type="entry name" value="CCR4/nocturin_mRNA_transcr"/>
</dbReference>